<dbReference type="CDD" id="cd07012">
    <property type="entry name" value="PBP2_Bug_TTT"/>
    <property type="match status" value="1"/>
</dbReference>
<protein>
    <submittedName>
        <fullName evidence="3">Tripartite-type tricarboxylate transporter receptor subunit TctC</fullName>
    </submittedName>
</protein>
<keyword evidence="2" id="KW-0732">Signal</keyword>
<organism evidence="3 4">
    <name type="scientific">Hydrogenophaga laconesensis</name>
    <dbReference type="NCBI Taxonomy" id="1805971"/>
    <lineage>
        <taxon>Bacteria</taxon>
        <taxon>Pseudomonadati</taxon>
        <taxon>Pseudomonadota</taxon>
        <taxon>Betaproteobacteria</taxon>
        <taxon>Burkholderiales</taxon>
        <taxon>Comamonadaceae</taxon>
        <taxon>Hydrogenophaga</taxon>
    </lineage>
</organism>
<evidence type="ECO:0000256" key="2">
    <source>
        <dbReference type="SAM" id="SignalP"/>
    </source>
</evidence>
<accession>A0ABU1V5Z1</accession>
<dbReference type="InterPro" id="IPR042100">
    <property type="entry name" value="Bug_dom1"/>
</dbReference>
<dbReference type="Gene3D" id="3.40.190.150">
    <property type="entry name" value="Bordetella uptake gene, domain 1"/>
    <property type="match status" value="1"/>
</dbReference>
<feature type="signal peptide" evidence="2">
    <location>
        <begin position="1"/>
        <end position="23"/>
    </location>
</feature>
<dbReference type="InterPro" id="IPR005064">
    <property type="entry name" value="BUG"/>
</dbReference>
<dbReference type="Gene3D" id="3.40.190.10">
    <property type="entry name" value="Periplasmic binding protein-like II"/>
    <property type="match status" value="1"/>
</dbReference>
<proteinExistence type="inferred from homology"/>
<keyword evidence="4" id="KW-1185">Reference proteome</keyword>
<feature type="chain" id="PRO_5045883968" evidence="2">
    <location>
        <begin position="24"/>
        <end position="323"/>
    </location>
</feature>
<comment type="caution">
    <text evidence="3">The sequence shown here is derived from an EMBL/GenBank/DDBJ whole genome shotgun (WGS) entry which is preliminary data.</text>
</comment>
<dbReference type="PANTHER" id="PTHR42928">
    <property type="entry name" value="TRICARBOXYLATE-BINDING PROTEIN"/>
    <property type="match status" value="1"/>
</dbReference>
<evidence type="ECO:0000313" key="4">
    <source>
        <dbReference type="Proteomes" id="UP001265550"/>
    </source>
</evidence>
<dbReference type="PANTHER" id="PTHR42928:SF5">
    <property type="entry name" value="BLR1237 PROTEIN"/>
    <property type="match status" value="1"/>
</dbReference>
<dbReference type="Proteomes" id="UP001265550">
    <property type="component" value="Unassembled WGS sequence"/>
</dbReference>
<keyword evidence="3" id="KW-0675">Receptor</keyword>
<name>A0ABU1V5Z1_9BURK</name>
<gene>
    <name evidence="3" type="ORF">J2X09_000538</name>
</gene>
<dbReference type="PIRSF" id="PIRSF017082">
    <property type="entry name" value="YflP"/>
    <property type="match status" value="1"/>
</dbReference>
<evidence type="ECO:0000256" key="1">
    <source>
        <dbReference type="ARBA" id="ARBA00006987"/>
    </source>
</evidence>
<evidence type="ECO:0000313" key="3">
    <source>
        <dbReference type="EMBL" id="MDR7092815.1"/>
    </source>
</evidence>
<dbReference type="RefSeq" id="WP_204731809.1">
    <property type="nucleotide sequence ID" value="NZ_JAVDWE010000001.1"/>
</dbReference>
<dbReference type="EMBL" id="JAVDWE010000001">
    <property type="protein sequence ID" value="MDR7092815.1"/>
    <property type="molecule type" value="Genomic_DNA"/>
</dbReference>
<dbReference type="Pfam" id="PF03401">
    <property type="entry name" value="TctC"/>
    <property type="match status" value="1"/>
</dbReference>
<comment type="similarity">
    <text evidence="1">Belongs to the UPF0065 (bug) family.</text>
</comment>
<reference evidence="3 4" key="1">
    <citation type="submission" date="2023-07" db="EMBL/GenBank/DDBJ databases">
        <title>Sorghum-associated microbial communities from plants grown in Nebraska, USA.</title>
        <authorList>
            <person name="Schachtman D."/>
        </authorList>
    </citation>
    <scope>NUCLEOTIDE SEQUENCE [LARGE SCALE GENOMIC DNA]</scope>
    <source>
        <strain evidence="3 4">BE240</strain>
    </source>
</reference>
<sequence length="323" mass="34003">MSGLHRFCMLAAVVAATWSPAHAQGFPGKPVRLVVPFPAGGSTDVVTRVVAKRLSEDWGQPVIVDNRAGAGGTIGVKEVLRAPADGHTLLFTPMGAVSIAPLLYKDVGYKASDLVPVAVLFRAPFFLMVPTTSTFKSAQALLSAGKSDRAPMYGSSGNGALSHVLGEALNQAAGTSFQHVPYKGGAPLLQSLTVDEAQWGLLQAADARNLVDAGKLKPLIALSARRAQPWPEAPTTEELGLKGLNLRMWNGVFAPPGTPADVVQQLNRKIVAILGEPGVKARLDAMAVDEKDADTSPEAFRQQIAQEVSAFTKVLSTTPIKVD</sequence>